<keyword evidence="2" id="KW-1185">Reference proteome</keyword>
<dbReference type="AlphaFoldDB" id="A0A482VPE9"/>
<dbReference type="OrthoDB" id="431939at2759"/>
<organism evidence="1 2">
    <name type="scientific">Asbolus verrucosus</name>
    <name type="common">Desert ironclad beetle</name>
    <dbReference type="NCBI Taxonomy" id="1661398"/>
    <lineage>
        <taxon>Eukaryota</taxon>
        <taxon>Metazoa</taxon>
        <taxon>Ecdysozoa</taxon>
        <taxon>Arthropoda</taxon>
        <taxon>Hexapoda</taxon>
        <taxon>Insecta</taxon>
        <taxon>Pterygota</taxon>
        <taxon>Neoptera</taxon>
        <taxon>Endopterygota</taxon>
        <taxon>Coleoptera</taxon>
        <taxon>Polyphaga</taxon>
        <taxon>Cucujiformia</taxon>
        <taxon>Tenebrionidae</taxon>
        <taxon>Pimeliinae</taxon>
        <taxon>Asbolus</taxon>
    </lineage>
</organism>
<evidence type="ECO:0000313" key="2">
    <source>
        <dbReference type="Proteomes" id="UP000292052"/>
    </source>
</evidence>
<protein>
    <submittedName>
        <fullName evidence="1">Uncharacterized protein</fullName>
    </submittedName>
</protein>
<proteinExistence type="predicted"/>
<comment type="caution">
    <text evidence="1">The sequence shown here is derived from an EMBL/GenBank/DDBJ whole genome shotgun (WGS) entry which is preliminary data.</text>
</comment>
<reference evidence="1 2" key="1">
    <citation type="submission" date="2017-03" db="EMBL/GenBank/DDBJ databases">
        <title>Genome of the blue death feigning beetle - Asbolus verrucosus.</title>
        <authorList>
            <person name="Rider S.D."/>
        </authorList>
    </citation>
    <scope>NUCLEOTIDE SEQUENCE [LARGE SCALE GENOMIC DNA]</scope>
    <source>
        <strain evidence="1">Butters</strain>
        <tissue evidence="1">Head and leg muscle</tissue>
    </source>
</reference>
<name>A0A482VPE9_ASBVE</name>
<accession>A0A482VPE9</accession>
<sequence length="61" mass="6792">MPLKPGLHKPQASSLLVYIGSFFGYQPELLQPKIYGEVRICVSVVMQGLRNLGYDLGRAKN</sequence>
<dbReference type="EMBL" id="QDEB01078765">
    <property type="protein sequence ID" value="RZC34584.1"/>
    <property type="molecule type" value="Genomic_DNA"/>
</dbReference>
<dbReference type="Proteomes" id="UP000292052">
    <property type="component" value="Unassembled WGS sequence"/>
</dbReference>
<gene>
    <name evidence="1" type="ORF">BDFB_015072</name>
</gene>
<evidence type="ECO:0000313" key="1">
    <source>
        <dbReference type="EMBL" id="RZC34584.1"/>
    </source>
</evidence>